<dbReference type="PANTHER" id="PTHR11088:SF60">
    <property type="entry name" value="TRNA DIMETHYLALLYLTRANSFERASE"/>
    <property type="match status" value="1"/>
</dbReference>
<dbReference type="NCBIfam" id="TIGR00174">
    <property type="entry name" value="miaA"/>
    <property type="match status" value="1"/>
</dbReference>
<feature type="site" description="Interaction with substrate tRNA" evidence="10">
    <location>
        <position position="101"/>
    </location>
</feature>
<dbReference type="InterPro" id="IPR018022">
    <property type="entry name" value="IPT"/>
</dbReference>
<dbReference type="Gene3D" id="3.40.50.300">
    <property type="entry name" value="P-loop containing nucleotide triphosphate hydrolases"/>
    <property type="match status" value="1"/>
</dbReference>
<comment type="cofactor">
    <cofactor evidence="1 10">
        <name>Mg(2+)</name>
        <dbReference type="ChEBI" id="CHEBI:18420"/>
    </cofactor>
</comment>
<evidence type="ECO:0000256" key="10">
    <source>
        <dbReference type="HAMAP-Rule" id="MF_00185"/>
    </source>
</evidence>
<evidence type="ECO:0000256" key="5">
    <source>
        <dbReference type="ARBA" id="ARBA00022694"/>
    </source>
</evidence>
<gene>
    <name evidence="10 14" type="primary">miaA</name>
    <name evidence="14" type="ORF">GCM10007100_33360</name>
</gene>
<dbReference type="GO" id="GO:0006400">
    <property type="term" value="P:tRNA modification"/>
    <property type="evidence" value="ECO:0007669"/>
    <property type="project" value="TreeGrafter"/>
</dbReference>
<dbReference type="EC" id="2.5.1.75" evidence="10"/>
<evidence type="ECO:0000313" key="14">
    <source>
        <dbReference type="EMBL" id="GHC63189.1"/>
    </source>
</evidence>
<evidence type="ECO:0000256" key="12">
    <source>
        <dbReference type="RuleBase" id="RU003784"/>
    </source>
</evidence>
<dbReference type="PANTHER" id="PTHR11088">
    <property type="entry name" value="TRNA DIMETHYLALLYLTRANSFERASE"/>
    <property type="match status" value="1"/>
</dbReference>
<comment type="subunit">
    <text evidence="10">Monomer.</text>
</comment>
<sequence>MAASPLYICGPTASGKSSLALNLAEALDGEIINADAYQLYQGLETLAASPTLEEQEAVPHHLYSVLDLAETLDANRYRKMALPIIEEIQSRGKTPIIVGGSGLYLKFLTHGPSPVPPGDPTIRAELDLLSLEELLARLETLDPAEAATINRQNRRYVTRSLELCLLTGQPVSELRKDWQQPDPPDLRGVYLDWPRDELADRIAQRTAIMLAGDALDEVAALPPDATTAAKAIGVAEIQAHLAGKKTLEETSERITIATRQYAKRQRTWFRKEAWLTPIERNELPEELLLEFEIGETK</sequence>
<dbReference type="AlphaFoldDB" id="A0A918TTX4"/>
<keyword evidence="15" id="KW-1185">Reference proteome</keyword>
<keyword evidence="7 10" id="KW-0067">ATP-binding</keyword>
<comment type="similarity">
    <text evidence="3 10 13">Belongs to the IPP transferase family.</text>
</comment>
<dbReference type="InterPro" id="IPR027417">
    <property type="entry name" value="P-loop_NTPase"/>
</dbReference>
<comment type="caution">
    <text evidence="10">Lacks conserved residue(s) required for the propagation of feature annotation.</text>
</comment>
<evidence type="ECO:0000256" key="8">
    <source>
        <dbReference type="ARBA" id="ARBA00022842"/>
    </source>
</evidence>
<keyword evidence="8 10" id="KW-0460">Magnesium</keyword>
<accession>A0A918TTX4</accession>
<dbReference type="GO" id="GO:0052381">
    <property type="term" value="F:tRNA dimethylallyltransferase activity"/>
    <property type="evidence" value="ECO:0007669"/>
    <property type="project" value="UniProtKB-UniRule"/>
</dbReference>
<evidence type="ECO:0000256" key="7">
    <source>
        <dbReference type="ARBA" id="ARBA00022840"/>
    </source>
</evidence>
<reference evidence="14" key="2">
    <citation type="submission" date="2020-09" db="EMBL/GenBank/DDBJ databases">
        <authorList>
            <person name="Sun Q."/>
            <person name="Kim S."/>
        </authorList>
    </citation>
    <scope>NUCLEOTIDE SEQUENCE</scope>
    <source>
        <strain evidence="14">KCTC 12988</strain>
    </source>
</reference>
<dbReference type="EMBL" id="BMXI01000016">
    <property type="protein sequence ID" value="GHC63189.1"/>
    <property type="molecule type" value="Genomic_DNA"/>
</dbReference>
<feature type="binding site" evidence="10">
    <location>
        <begin position="10"/>
        <end position="17"/>
    </location>
    <ligand>
        <name>ATP</name>
        <dbReference type="ChEBI" id="CHEBI:30616"/>
    </ligand>
</feature>
<organism evidence="14 15">
    <name type="scientific">Roseibacillus persicicus</name>
    <dbReference type="NCBI Taxonomy" id="454148"/>
    <lineage>
        <taxon>Bacteria</taxon>
        <taxon>Pseudomonadati</taxon>
        <taxon>Verrucomicrobiota</taxon>
        <taxon>Verrucomicrobiia</taxon>
        <taxon>Verrucomicrobiales</taxon>
        <taxon>Verrucomicrobiaceae</taxon>
        <taxon>Roseibacillus</taxon>
    </lineage>
</organism>
<feature type="site" description="Interaction with substrate tRNA" evidence="10">
    <location>
        <position position="123"/>
    </location>
</feature>
<dbReference type="SUPFAM" id="SSF52540">
    <property type="entry name" value="P-loop containing nucleoside triphosphate hydrolases"/>
    <property type="match status" value="2"/>
</dbReference>
<keyword evidence="6 10" id="KW-0547">Nucleotide-binding</keyword>
<reference evidence="14" key="1">
    <citation type="journal article" date="2014" name="Int. J. Syst. Evol. Microbiol.">
        <title>Complete genome sequence of Corynebacterium casei LMG S-19264T (=DSM 44701T), isolated from a smear-ripened cheese.</title>
        <authorList>
            <consortium name="US DOE Joint Genome Institute (JGI-PGF)"/>
            <person name="Walter F."/>
            <person name="Albersmeier A."/>
            <person name="Kalinowski J."/>
            <person name="Ruckert C."/>
        </authorList>
    </citation>
    <scope>NUCLEOTIDE SEQUENCE</scope>
    <source>
        <strain evidence="14">KCTC 12988</strain>
    </source>
</reference>
<evidence type="ECO:0000256" key="1">
    <source>
        <dbReference type="ARBA" id="ARBA00001946"/>
    </source>
</evidence>
<evidence type="ECO:0000256" key="3">
    <source>
        <dbReference type="ARBA" id="ARBA00005842"/>
    </source>
</evidence>
<dbReference type="RefSeq" id="WP_189572531.1">
    <property type="nucleotide sequence ID" value="NZ_BMXI01000016.1"/>
</dbReference>
<evidence type="ECO:0000256" key="9">
    <source>
        <dbReference type="ARBA" id="ARBA00049563"/>
    </source>
</evidence>
<evidence type="ECO:0000256" key="4">
    <source>
        <dbReference type="ARBA" id="ARBA00022679"/>
    </source>
</evidence>
<evidence type="ECO:0000313" key="15">
    <source>
        <dbReference type="Proteomes" id="UP000644507"/>
    </source>
</evidence>
<dbReference type="GO" id="GO:0005524">
    <property type="term" value="F:ATP binding"/>
    <property type="evidence" value="ECO:0007669"/>
    <property type="project" value="UniProtKB-UniRule"/>
</dbReference>
<name>A0A918TTX4_9BACT</name>
<proteinExistence type="inferred from homology"/>
<dbReference type="Gene3D" id="1.10.20.140">
    <property type="match status" value="1"/>
</dbReference>
<evidence type="ECO:0000256" key="2">
    <source>
        <dbReference type="ARBA" id="ARBA00003213"/>
    </source>
</evidence>
<dbReference type="Proteomes" id="UP000644507">
    <property type="component" value="Unassembled WGS sequence"/>
</dbReference>
<feature type="binding site" evidence="10">
    <location>
        <begin position="12"/>
        <end position="17"/>
    </location>
    <ligand>
        <name>substrate</name>
    </ligand>
</feature>
<comment type="catalytic activity">
    <reaction evidence="9 10 11">
        <text>adenosine(37) in tRNA + dimethylallyl diphosphate = N(6)-dimethylallyladenosine(37) in tRNA + diphosphate</text>
        <dbReference type="Rhea" id="RHEA:26482"/>
        <dbReference type="Rhea" id="RHEA-COMP:10162"/>
        <dbReference type="Rhea" id="RHEA-COMP:10375"/>
        <dbReference type="ChEBI" id="CHEBI:33019"/>
        <dbReference type="ChEBI" id="CHEBI:57623"/>
        <dbReference type="ChEBI" id="CHEBI:74411"/>
        <dbReference type="ChEBI" id="CHEBI:74415"/>
        <dbReference type="EC" id="2.5.1.75"/>
    </reaction>
</comment>
<comment type="caution">
    <text evidence="14">The sequence shown here is derived from an EMBL/GenBank/DDBJ whole genome shotgun (WGS) entry which is preliminary data.</text>
</comment>
<dbReference type="HAMAP" id="MF_00185">
    <property type="entry name" value="IPP_trans"/>
    <property type="match status" value="1"/>
</dbReference>
<keyword evidence="5 10" id="KW-0819">tRNA processing</keyword>
<protein>
    <recommendedName>
        <fullName evidence="10">tRNA dimethylallyltransferase</fullName>
        <ecNumber evidence="10">2.5.1.75</ecNumber>
    </recommendedName>
    <alternativeName>
        <fullName evidence="10">Dimethylallyl diphosphate:tRNA dimethylallyltransferase</fullName>
        <shortName evidence="10">DMAPP:tRNA dimethylallyltransferase</shortName>
        <shortName evidence="10">DMATase</shortName>
    </alternativeName>
    <alternativeName>
        <fullName evidence="10">Isopentenyl-diphosphate:tRNA isopentenyltransferase</fullName>
        <shortName evidence="10">IPP transferase</shortName>
        <shortName evidence="10">IPPT</shortName>
        <shortName evidence="10">IPTase</shortName>
    </alternativeName>
</protein>
<evidence type="ECO:0000256" key="6">
    <source>
        <dbReference type="ARBA" id="ARBA00022741"/>
    </source>
</evidence>
<keyword evidence="4 10" id="KW-0808">Transferase</keyword>
<dbReference type="InterPro" id="IPR039657">
    <property type="entry name" value="Dimethylallyltransferase"/>
</dbReference>
<evidence type="ECO:0000256" key="13">
    <source>
        <dbReference type="RuleBase" id="RU003785"/>
    </source>
</evidence>
<dbReference type="Pfam" id="PF01715">
    <property type="entry name" value="IPPT"/>
    <property type="match status" value="1"/>
</dbReference>
<comment type="function">
    <text evidence="2 10 12">Catalyzes the transfer of a dimethylallyl group onto the adenine at position 37 in tRNAs that read codons beginning with uridine, leading to the formation of N6-(dimethylallyl)adenosine (i(6)A).</text>
</comment>
<evidence type="ECO:0000256" key="11">
    <source>
        <dbReference type="RuleBase" id="RU003783"/>
    </source>
</evidence>